<reference evidence="1 2" key="1">
    <citation type="submission" date="2016-10" db="EMBL/GenBank/DDBJ databases">
        <title>Genome sequence of the basidiomycete white-rot fungus Trametes pubescens.</title>
        <authorList>
            <person name="Makela M.R."/>
            <person name="Granchi Z."/>
            <person name="Peng M."/>
            <person name="De Vries R.P."/>
            <person name="Grigoriev I."/>
            <person name="Riley R."/>
            <person name="Hilden K."/>
        </authorList>
    </citation>
    <scope>NUCLEOTIDE SEQUENCE [LARGE SCALE GENOMIC DNA]</scope>
    <source>
        <strain evidence="1 2">FBCC735</strain>
    </source>
</reference>
<evidence type="ECO:0000313" key="2">
    <source>
        <dbReference type="Proteomes" id="UP000184267"/>
    </source>
</evidence>
<proteinExistence type="predicted"/>
<comment type="caution">
    <text evidence="1">The sequence shown here is derived from an EMBL/GenBank/DDBJ whole genome shotgun (WGS) entry which is preliminary data.</text>
</comment>
<sequence length="150" mass="16769">MVTLPEQLPLELRSSLKQGEDSKGGYFLHYGFLARPERLQDCVSKLKLDCTGRGPSAALSAIAKEIARRSEGTLEPWLQLCDRLPVPDRDERLGPDRVIALYSNGNIGIGSNGMPYTPKEKADYIQLLGDILSPSTDQKEPMWYWDHSHA</sequence>
<name>A0A1M2W2Q8_TRAPU</name>
<dbReference type="Proteomes" id="UP000184267">
    <property type="component" value="Unassembled WGS sequence"/>
</dbReference>
<dbReference type="OrthoDB" id="2747517at2759"/>
<protein>
    <submittedName>
        <fullName evidence="1">Uncharacterized protein</fullName>
    </submittedName>
</protein>
<dbReference type="EMBL" id="MNAD01000324">
    <property type="protein sequence ID" value="OJT14083.1"/>
    <property type="molecule type" value="Genomic_DNA"/>
</dbReference>
<gene>
    <name evidence="1" type="ORF">TRAPUB_9359</name>
</gene>
<dbReference type="AlphaFoldDB" id="A0A1M2W2Q8"/>
<keyword evidence="2" id="KW-1185">Reference proteome</keyword>
<organism evidence="1 2">
    <name type="scientific">Trametes pubescens</name>
    <name type="common">White-rot fungus</name>
    <dbReference type="NCBI Taxonomy" id="154538"/>
    <lineage>
        <taxon>Eukaryota</taxon>
        <taxon>Fungi</taxon>
        <taxon>Dikarya</taxon>
        <taxon>Basidiomycota</taxon>
        <taxon>Agaricomycotina</taxon>
        <taxon>Agaricomycetes</taxon>
        <taxon>Polyporales</taxon>
        <taxon>Polyporaceae</taxon>
        <taxon>Trametes</taxon>
    </lineage>
</organism>
<dbReference type="STRING" id="154538.A0A1M2W2Q8"/>
<accession>A0A1M2W2Q8</accession>
<evidence type="ECO:0000313" key="1">
    <source>
        <dbReference type="EMBL" id="OJT14083.1"/>
    </source>
</evidence>